<gene>
    <name evidence="1" type="ORF">ACFPOU_04565</name>
</gene>
<reference evidence="2" key="1">
    <citation type="journal article" date="2019" name="Int. J. Syst. Evol. Microbiol.">
        <title>The Global Catalogue of Microorganisms (GCM) 10K type strain sequencing project: providing services to taxonomists for standard genome sequencing and annotation.</title>
        <authorList>
            <consortium name="The Broad Institute Genomics Platform"/>
            <consortium name="The Broad Institute Genome Sequencing Center for Infectious Disease"/>
            <person name="Wu L."/>
            <person name="Ma J."/>
        </authorList>
    </citation>
    <scope>NUCLEOTIDE SEQUENCE [LARGE SCALE GENOMIC DNA]</scope>
    <source>
        <strain evidence="2">CCUG 38813</strain>
    </source>
</reference>
<proteinExistence type="predicted"/>
<accession>A0ABW0PEC3</accession>
<sequence>MADTFKKSASFAVPALAIAFLCAACFYAGGKFSSVTPNGKYLVADKNAVILAAVLERDSTDAQTLNAEVAQPILQVMKQYTDQGYVIVDGARDAHGNLTIAALPAGTRDITKELAAAVARKEPTK</sequence>
<protein>
    <submittedName>
        <fullName evidence="1">Uncharacterized protein</fullName>
    </submittedName>
</protein>
<organism evidence="1 2">
    <name type="scientific">Massilia jejuensis</name>
    <dbReference type="NCBI Taxonomy" id="648894"/>
    <lineage>
        <taxon>Bacteria</taxon>
        <taxon>Pseudomonadati</taxon>
        <taxon>Pseudomonadota</taxon>
        <taxon>Betaproteobacteria</taxon>
        <taxon>Burkholderiales</taxon>
        <taxon>Oxalobacteraceae</taxon>
        <taxon>Telluria group</taxon>
        <taxon>Massilia</taxon>
    </lineage>
</organism>
<evidence type="ECO:0000313" key="2">
    <source>
        <dbReference type="Proteomes" id="UP001596031"/>
    </source>
</evidence>
<name>A0ABW0PEC3_9BURK</name>
<comment type="caution">
    <text evidence="1">The sequence shown here is derived from an EMBL/GenBank/DDBJ whole genome shotgun (WGS) entry which is preliminary data.</text>
</comment>
<keyword evidence="2" id="KW-1185">Reference proteome</keyword>
<dbReference type="EMBL" id="JBHSMS010000015">
    <property type="protein sequence ID" value="MFC5510401.1"/>
    <property type="molecule type" value="Genomic_DNA"/>
</dbReference>
<dbReference type="RefSeq" id="WP_379717666.1">
    <property type="nucleotide sequence ID" value="NZ_JBHSMS010000015.1"/>
</dbReference>
<dbReference type="Proteomes" id="UP001596031">
    <property type="component" value="Unassembled WGS sequence"/>
</dbReference>
<evidence type="ECO:0000313" key="1">
    <source>
        <dbReference type="EMBL" id="MFC5510401.1"/>
    </source>
</evidence>